<reference evidence="5 6" key="1">
    <citation type="submission" date="2020-09" db="EMBL/GenBank/DDBJ databases">
        <title>Characterization of Treponema spp. from bovine digital dermatitis in Korea.</title>
        <authorList>
            <person name="Espiritu H.M."/>
            <person name="Cho Y.I."/>
            <person name="Mamuad L."/>
        </authorList>
    </citation>
    <scope>NUCLEOTIDE SEQUENCE [LARGE SCALE GENOMIC DNA]</scope>
    <source>
        <strain evidence="5 6">KS1</strain>
    </source>
</reference>
<dbReference type="Pfam" id="PF00005">
    <property type="entry name" value="ABC_tran"/>
    <property type="match status" value="1"/>
</dbReference>
<dbReference type="Proteomes" id="UP000593915">
    <property type="component" value="Chromosome"/>
</dbReference>
<dbReference type="EMBL" id="CP061839">
    <property type="protein sequence ID" value="QOW60348.1"/>
    <property type="molecule type" value="Genomic_DNA"/>
</dbReference>
<keyword evidence="2" id="KW-0547">Nucleotide-binding</keyword>
<dbReference type="Gene3D" id="3.40.50.300">
    <property type="entry name" value="P-loop containing nucleotide triphosphate hydrolases"/>
    <property type="match status" value="1"/>
</dbReference>
<dbReference type="AlphaFoldDB" id="A0A7S6WNE7"/>
<dbReference type="RefSeq" id="WP_194075910.1">
    <property type="nucleotide sequence ID" value="NZ_CP061839.1"/>
</dbReference>
<evidence type="ECO:0000313" key="6">
    <source>
        <dbReference type="Proteomes" id="UP000593915"/>
    </source>
</evidence>
<dbReference type="InterPro" id="IPR027417">
    <property type="entry name" value="P-loop_NTPase"/>
</dbReference>
<feature type="domain" description="ABC transporter" evidence="4">
    <location>
        <begin position="3"/>
        <end position="235"/>
    </location>
</feature>
<dbReference type="InterPro" id="IPR003593">
    <property type="entry name" value="AAA+_ATPase"/>
</dbReference>
<dbReference type="SUPFAM" id="SSF52540">
    <property type="entry name" value="P-loop containing nucleoside triphosphate hydrolases"/>
    <property type="match status" value="1"/>
</dbReference>
<proteinExistence type="predicted"/>
<keyword evidence="3 5" id="KW-0067">ATP-binding</keyword>
<dbReference type="PROSITE" id="PS50893">
    <property type="entry name" value="ABC_TRANSPORTER_2"/>
    <property type="match status" value="1"/>
</dbReference>
<evidence type="ECO:0000313" key="5">
    <source>
        <dbReference type="EMBL" id="QOW60348.1"/>
    </source>
</evidence>
<dbReference type="GO" id="GO:0005524">
    <property type="term" value="F:ATP binding"/>
    <property type="evidence" value="ECO:0007669"/>
    <property type="project" value="UniProtKB-KW"/>
</dbReference>
<dbReference type="GO" id="GO:0016887">
    <property type="term" value="F:ATP hydrolysis activity"/>
    <property type="evidence" value="ECO:0007669"/>
    <property type="project" value="InterPro"/>
</dbReference>
<dbReference type="CDD" id="cd03214">
    <property type="entry name" value="ABC_Iron-Siderophores_B12_Hemin"/>
    <property type="match status" value="1"/>
</dbReference>
<organism evidence="5 6">
    <name type="scientific">Treponema pedis</name>
    <dbReference type="NCBI Taxonomy" id="409322"/>
    <lineage>
        <taxon>Bacteria</taxon>
        <taxon>Pseudomonadati</taxon>
        <taxon>Spirochaetota</taxon>
        <taxon>Spirochaetia</taxon>
        <taxon>Spirochaetales</taxon>
        <taxon>Treponemataceae</taxon>
        <taxon>Treponema</taxon>
    </lineage>
</organism>
<dbReference type="FunFam" id="3.40.50.300:FF:000134">
    <property type="entry name" value="Iron-enterobactin ABC transporter ATP-binding protein"/>
    <property type="match status" value="1"/>
</dbReference>
<dbReference type="InterPro" id="IPR003439">
    <property type="entry name" value="ABC_transporter-like_ATP-bd"/>
</dbReference>
<evidence type="ECO:0000259" key="4">
    <source>
        <dbReference type="PROSITE" id="PS50893"/>
    </source>
</evidence>
<name>A0A7S6WNE7_9SPIR</name>
<keyword evidence="1" id="KW-0813">Transport</keyword>
<dbReference type="PANTHER" id="PTHR42794:SF2">
    <property type="entry name" value="ABC TRANSPORTER ATP-BINDING PROTEIN"/>
    <property type="match status" value="1"/>
</dbReference>
<protein>
    <submittedName>
        <fullName evidence="5">ABC transporter ATP-binding protein</fullName>
    </submittedName>
</protein>
<gene>
    <name evidence="5" type="ORF">IFE08_11075</name>
</gene>
<accession>A0A7S6WNE7</accession>
<evidence type="ECO:0000256" key="2">
    <source>
        <dbReference type="ARBA" id="ARBA00022741"/>
    </source>
</evidence>
<evidence type="ECO:0000256" key="3">
    <source>
        <dbReference type="ARBA" id="ARBA00022840"/>
    </source>
</evidence>
<sequence length="248" mass="28636">MELKIENLNYKADGKKILKNISVNIPSKKMVGILGPNGAGKSTLLKHLYKNIPVKNKIFLNSKDIFEIPQKEYFRITGVLSQFNGELDTRLCAEDIVYMGRYPHKKIWQDYNKHDAEIVEAALTRTGMLWAKKRNFFSLSGGERQRIITAKVFASEPEVIILDEPDNHLDIKYKMEFMKMFAEFNGTVILSMHDLNLCVKYCDEAVLLKEGEIYRAGKPKEIITEENLKSVYGVNFKILFEPEFIVYI</sequence>
<dbReference type="PANTHER" id="PTHR42794">
    <property type="entry name" value="HEMIN IMPORT ATP-BINDING PROTEIN HMUV"/>
    <property type="match status" value="1"/>
</dbReference>
<evidence type="ECO:0000256" key="1">
    <source>
        <dbReference type="ARBA" id="ARBA00022448"/>
    </source>
</evidence>
<dbReference type="SMART" id="SM00382">
    <property type="entry name" value="AAA"/>
    <property type="match status" value="1"/>
</dbReference>